<dbReference type="PANTHER" id="PTHR12585:SF27">
    <property type="entry name" value="MEIOTIC RECOMBINATION PROTEIN REC8 HOMOLOG"/>
    <property type="match status" value="1"/>
</dbReference>
<comment type="subcellular location">
    <subcellularLocation>
        <location evidence="1">Nucleus</location>
    </subcellularLocation>
</comment>
<dbReference type="InterPro" id="IPR039781">
    <property type="entry name" value="Rad21/Rec8-like"/>
</dbReference>
<gene>
    <name evidence="4" type="ORF">RN001_006471</name>
</gene>
<protein>
    <recommendedName>
        <fullName evidence="3">Rad21/Rec8-like protein N-terminal domain-containing protein</fullName>
    </recommendedName>
</protein>
<dbReference type="InterPro" id="IPR006910">
    <property type="entry name" value="Rad21_Rec8_N"/>
</dbReference>
<feature type="domain" description="Rad21/Rec8-like protein N-terminal" evidence="3">
    <location>
        <begin position="1"/>
        <end position="102"/>
    </location>
</feature>
<evidence type="ECO:0000256" key="1">
    <source>
        <dbReference type="ARBA" id="ARBA00004123"/>
    </source>
</evidence>
<name>A0AAN7PDK2_9COLE</name>
<evidence type="ECO:0000313" key="4">
    <source>
        <dbReference type="EMBL" id="KAK4883152.1"/>
    </source>
</evidence>
<organism evidence="4 5">
    <name type="scientific">Aquatica leii</name>
    <dbReference type="NCBI Taxonomy" id="1421715"/>
    <lineage>
        <taxon>Eukaryota</taxon>
        <taxon>Metazoa</taxon>
        <taxon>Ecdysozoa</taxon>
        <taxon>Arthropoda</taxon>
        <taxon>Hexapoda</taxon>
        <taxon>Insecta</taxon>
        <taxon>Pterygota</taxon>
        <taxon>Neoptera</taxon>
        <taxon>Endopterygota</taxon>
        <taxon>Coleoptera</taxon>
        <taxon>Polyphaga</taxon>
        <taxon>Elateriformia</taxon>
        <taxon>Elateroidea</taxon>
        <taxon>Lampyridae</taxon>
        <taxon>Luciolinae</taxon>
        <taxon>Aquatica</taxon>
    </lineage>
</organism>
<keyword evidence="2" id="KW-0539">Nucleus</keyword>
<dbReference type="GO" id="GO:0051177">
    <property type="term" value="P:meiotic sister chromatid cohesion"/>
    <property type="evidence" value="ECO:0007669"/>
    <property type="project" value="TreeGrafter"/>
</dbReference>
<dbReference type="EMBL" id="JARPUR010000002">
    <property type="protein sequence ID" value="KAK4883152.1"/>
    <property type="molecule type" value="Genomic_DNA"/>
</dbReference>
<evidence type="ECO:0000259" key="3">
    <source>
        <dbReference type="Pfam" id="PF04825"/>
    </source>
</evidence>
<dbReference type="GO" id="GO:0030893">
    <property type="term" value="C:meiotic cohesin complex"/>
    <property type="evidence" value="ECO:0007669"/>
    <property type="project" value="TreeGrafter"/>
</dbReference>
<dbReference type="AlphaFoldDB" id="A0AAN7PDK2"/>
<dbReference type="GO" id="GO:0005634">
    <property type="term" value="C:nucleus"/>
    <property type="evidence" value="ECO:0007669"/>
    <property type="project" value="UniProtKB-SubCell"/>
</dbReference>
<accession>A0AAN7PDK2</accession>
<evidence type="ECO:0000256" key="2">
    <source>
        <dbReference type="ARBA" id="ARBA00023242"/>
    </source>
</evidence>
<proteinExistence type="predicted"/>
<evidence type="ECO:0000313" key="5">
    <source>
        <dbReference type="Proteomes" id="UP001353858"/>
    </source>
</evidence>
<dbReference type="Proteomes" id="UP001353858">
    <property type="component" value="Unassembled WGS sequence"/>
</dbReference>
<reference evidence="5" key="1">
    <citation type="submission" date="2023-01" db="EMBL/GenBank/DDBJ databases">
        <title>Key to firefly adult light organ development and bioluminescence: homeobox transcription factors regulate luciferase expression and transportation to peroxisome.</title>
        <authorList>
            <person name="Fu X."/>
        </authorList>
    </citation>
    <scope>NUCLEOTIDE SEQUENCE [LARGE SCALE GENOMIC DNA]</scope>
</reference>
<dbReference type="GO" id="GO:0003682">
    <property type="term" value="F:chromatin binding"/>
    <property type="evidence" value="ECO:0007669"/>
    <property type="project" value="TreeGrafter"/>
</dbReference>
<keyword evidence="5" id="KW-1185">Reference proteome</keyword>
<comment type="caution">
    <text evidence="4">The sequence shown here is derived from an EMBL/GenBank/DDBJ whole genome shotgun (WGS) entry which is preliminary data.</text>
</comment>
<dbReference type="GO" id="GO:0006302">
    <property type="term" value="P:double-strand break repair"/>
    <property type="evidence" value="ECO:0007669"/>
    <property type="project" value="TreeGrafter"/>
</dbReference>
<sequence length="571" mass="64231">MFFAVDLLCPQHGGKFSIAWICATRGVHSYRRKLILDCNIVKLCQDILEMIVSGSNRPKLRLSLSLSSRLICGAAKIYREQVKALEADIIHFIISIRRPKFVQELDNSSEPMPIAKVLKKRKKRNVTTNDASMIMPPPGFVDDDLQTIVANLEVELANGNVIVNEDGITLREEAPRRSDIELDNFRGEGDFGVIEDVNPPLYPDFAPKDTTLLQQVEQQDIVRKTPTKRKSTRSTKKTDVEQITIQPEPIPDIEIPVANQEIERIEHIEQPLLPVVIVETPSLPKKLPKKKQVTLAKTRIKIKLQRSINIDRTDLFNIWTYRNVVPIACVKPKLDDIVVLPLLACFMDNDLGVEKFLSSVHASPRASFLNSYGHSHAENMQTRMIHTTPIPSIAESSGRHEIVVPVDVHPVPRKRKRTAEASVPAETLNINEIEVEQPPQELALCTNGIEQQSFITVAPPDVTVIVELPPAAGASKAQSNGKFISQASLKADERRKRLKLIKHLVKDWDTAKQGEMTIEDFCAKPINRFNIAVAFNDLLIMHKMGYVKLLNKHNSWELGSIEKGPNIIKNK</sequence>
<dbReference type="PANTHER" id="PTHR12585">
    <property type="entry name" value="SCC1 / RAD21 FAMILY MEMBER"/>
    <property type="match status" value="1"/>
</dbReference>
<dbReference type="Pfam" id="PF04825">
    <property type="entry name" value="Rad21_Rec8_N"/>
    <property type="match status" value="1"/>
</dbReference>